<evidence type="ECO:0000256" key="1">
    <source>
        <dbReference type="SAM" id="SignalP"/>
    </source>
</evidence>
<reference evidence="4" key="2">
    <citation type="journal article" date="2019" name="Int. J. Syst. Evol. Microbiol.">
        <title>The Global Catalogue of Microorganisms (GCM) 10K type strain sequencing project: providing services to taxonomists for standard genome sequencing and annotation.</title>
        <authorList>
            <consortium name="The Broad Institute Genomics Platform"/>
            <consortium name="The Broad Institute Genome Sequencing Center for Infectious Disease"/>
            <person name="Wu L."/>
            <person name="Ma J."/>
        </authorList>
    </citation>
    <scope>NUCLEOTIDE SEQUENCE [LARGE SCALE GENOMIC DNA]</scope>
    <source>
        <strain evidence="4">NBRC 102030</strain>
    </source>
</reference>
<reference evidence="2" key="3">
    <citation type="submission" date="2023-02" db="EMBL/GenBank/DDBJ databases">
        <authorList>
            <person name="Sun Q."/>
            <person name="Mori K."/>
        </authorList>
    </citation>
    <scope>NUCLEOTIDE SEQUENCE</scope>
    <source>
        <strain evidence="2">NBRC 102030</strain>
    </source>
</reference>
<evidence type="ECO:0008006" key="5">
    <source>
        <dbReference type="Google" id="ProtNLM"/>
    </source>
</evidence>
<keyword evidence="1" id="KW-0732">Signal</keyword>
<dbReference type="Proteomes" id="UP001157046">
    <property type="component" value="Unassembled WGS sequence"/>
</dbReference>
<feature type="signal peptide" evidence="1">
    <location>
        <begin position="1"/>
        <end position="21"/>
    </location>
</feature>
<dbReference type="EMBL" id="BSUY01000001">
    <property type="protein sequence ID" value="GMA81729.1"/>
    <property type="molecule type" value="Genomic_DNA"/>
</dbReference>
<feature type="chain" id="PRO_5045029998" description="Lipoprotein" evidence="1">
    <location>
        <begin position="22"/>
        <end position="653"/>
    </location>
</feature>
<protein>
    <recommendedName>
        <fullName evidence="5">Lipoprotein</fullName>
    </recommendedName>
</protein>
<sequence length="653" mass="71683">MGMSVSQKMLALMACSSLLTACGGGGEDNNAPNNGGTTPPSASLLRCTDNIAPLIITTSSSIRFQTESTYTAGQSSAIIANIPNRDSQNLSFRWQQMDGQNIELVSQNSPVLAFDIPAAGSYRFSLHVTGNNLDVTGEIAINADATSIEALNVRQDHQVVEGNNVSLRLGQQSGLSAANISWCVASGPDLMVDISDPLRPLFTAPAVSQDTLTRLKVNANINENQLNDDVFVLTTAAPAISSSYFDTPVAGTHAYRATSPYANVLSNCVYSNQLNDSCTINQLPLIGQTSNDLNRETILNRVLVSHDWMGDNFAAFLTQLDPNSDFARLLQSVTAIVISYDIRPSFYWVVTGAIYLDPNDLWLTPIQRDTINEAPDYRSNFGNELNFMMPWRYVKNNQYASLSVPATARAYRTLAQINPDLASLLYHELAHANDFFPRSVHNSLTGPRLLDDYRRRNASKSLISDEVSKSYPLMSTEMSGLANISFLGGVANNLQKAYQPSDVSTFFSTDIASDFYAYSTTREDTAMLFEEAMMSYRYQILRDVAVTNKPAVLTADTLLIDWGQRGRIADDSLENRAALVIDEILPELNGISVIESLPEPVAMTQGQNWRQALAISPANIRLKSLNNAAVNDIAPRFEPELRLSGDRHRHPHQ</sequence>
<proteinExistence type="predicted"/>
<gene>
    <name evidence="2" type="ORF">GCM10025855_12620</name>
    <name evidence="3" type="ORF">GCM10025855_41380</name>
</gene>
<dbReference type="EMBL" id="BSUY01000003">
    <property type="protein sequence ID" value="GMA84604.1"/>
    <property type="molecule type" value="Genomic_DNA"/>
</dbReference>
<reference evidence="2" key="1">
    <citation type="journal article" date="2014" name="Int. J. Syst. Evol. Microbiol.">
        <title>Complete genome of a new Firmicutes species belonging to the dominant human colonic microbiota ('Ruminococcus bicirculans') reveals two chromosomes and a selective capacity to utilize plant glucans.</title>
        <authorList>
            <consortium name="NISC Comparative Sequencing Program"/>
            <person name="Wegmann U."/>
            <person name="Louis P."/>
            <person name="Goesmann A."/>
            <person name="Henrissat B."/>
            <person name="Duncan S.H."/>
            <person name="Flint H.J."/>
        </authorList>
    </citation>
    <scope>NUCLEOTIDE SEQUENCE</scope>
    <source>
        <strain evidence="2">NBRC 102030</strain>
    </source>
</reference>
<evidence type="ECO:0000313" key="2">
    <source>
        <dbReference type="EMBL" id="GMA81729.1"/>
    </source>
</evidence>
<evidence type="ECO:0000313" key="3">
    <source>
        <dbReference type="EMBL" id="GMA84604.1"/>
    </source>
</evidence>
<comment type="caution">
    <text evidence="2">The sequence shown here is derived from an EMBL/GenBank/DDBJ whole genome shotgun (WGS) entry which is preliminary data.</text>
</comment>
<dbReference type="RefSeq" id="WP_220775039.1">
    <property type="nucleotide sequence ID" value="NZ_BPFC01000238.1"/>
</dbReference>
<evidence type="ECO:0000313" key="4">
    <source>
        <dbReference type="Proteomes" id="UP001157046"/>
    </source>
</evidence>
<organism evidence="2 4">
    <name type="scientific">Shewanella glacialipiscicola</name>
    <dbReference type="NCBI Taxonomy" id="614069"/>
    <lineage>
        <taxon>Bacteria</taxon>
        <taxon>Pseudomonadati</taxon>
        <taxon>Pseudomonadota</taxon>
        <taxon>Gammaproteobacteria</taxon>
        <taxon>Alteromonadales</taxon>
        <taxon>Shewanellaceae</taxon>
        <taxon>Shewanella</taxon>
    </lineage>
</organism>
<dbReference type="Gene3D" id="2.60.40.10">
    <property type="entry name" value="Immunoglobulins"/>
    <property type="match status" value="1"/>
</dbReference>
<keyword evidence="4" id="KW-1185">Reference proteome</keyword>
<accession>A0ABQ6J2C5</accession>
<dbReference type="InterPro" id="IPR013783">
    <property type="entry name" value="Ig-like_fold"/>
</dbReference>
<name>A0ABQ6J2C5_9GAMM</name>